<proteinExistence type="inferred from homology"/>
<gene>
    <name evidence="6" type="ORF">RNC47_33580</name>
</gene>
<dbReference type="Proteomes" id="UP001183420">
    <property type="component" value="Unassembled WGS sequence"/>
</dbReference>
<evidence type="ECO:0000313" key="6">
    <source>
        <dbReference type="EMBL" id="MDT0323247.1"/>
    </source>
</evidence>
<evidence type="ECO:0000256" key="5">
    <source>
        <dbReference type="ARBA" id="ARBA00023004"/>
    </source>
</evidence>
<dbReference type="Gene3D" id="2.60.120.10">
    <property type="entry name" value="Jelly Rolls"/>
    <property type="match status" value="1"/>
</dbReference>
<keyword evidence="2" id="KW-0479">Metal-binding</keyword>
<dbReference type="SUPFAM" id="SSF51182">
    <property type="entry name" value="RmlC-like cupins"/>
    <property type="match status" value="1"/>
</dbReference>
<sequence>MTAPVVAPRTPSELADTVRWFAARPELWRPRVRFTTPERFYLRLERTAEHEVWLLTWLPGQGTEIHDHGGSSGSFGVVDGTLTEDTFGPTGTARSLNPGESRAFGPRHIHRVTNRGTLPAVSIHAYAPALTIQNYYEADPAGRLRLLRTDAVEE</sequence>
<dbReference type="InterPro" id="IPR014710">
    <property type="entry name" value="RmlC-like_jellyroll"/>
</dbReference>
<evidence type="ECO:0000256" key="1">
    <source>
        <dbReference type="ARBA" id="ARBA00006622"/>
    </source>
</evidence>
<dbReference type="Pfam" id="PF05995">
    <property type="entry name" value="CDO_I"/>
    <property type="match status" value="1"/>
</dbReference>
<keyword evidence="7" id="KW-1185">Reference proteome</keyword>
<dbReference type="InterPro" id="IPR010300">
    <property type="entry name" value="CDO_1"/>
</dbReference>
<dbReference type="EMBL" id="JAVREM010000094">
    <property type="protein sequence ID" value="MDT0323247.1"/>
    <property type="molecule type" value="Genomic_DNA"/>
</dbReference>
<name>A0ABU2M1J0_9ACTN</name>
<accession>A0ABU2M1J0</accession>
<dbReference type="InterPro" id="IPR011051">
    <property type="entry name" value="RmlC_Cupin_sf"/>
</dbReference>
<comment type="caution">
    <text evidence="6">The sequence shown here is derived from an EMBL/GenBank/DDBJ whole genome shotgun (WGS) entry which is preliminary data.</text>
</comment>
<evidence type="ECO:0000313" key="7">
    <source>
        <dbReference type="Proteomes" id="UP001183420"/>
    </source>
</evidence>
<protein>
    <submittedName>
        <fullName evidence="6">Cysteine dioxygenase family protein</fullName>
    </submittedName>
</protein>
<comment type="similarity">
    <text evidence="1">Belongs to the cysteine dioxygenase family.</text>
</comment>
<dbReference type="RefSeq" id="WP_311604364.1">
    <property type="nucleotide sequence ID" value="NZ_JAVREM010000094.1"/>
</dbReference>
<keyword evidence="5" id="KW-0408">Iron</keyword>
<dbReference type="PANTHER" id="PTHR12918">
    <property type="entry name" value="CYSTEINE DIOXYGENASE"/>
    <property type="match status" value="1"/>
</dbReference>
<evidence type="ECO:0000256" key="2">
    <source>
        <dbReference type="ARBA" id="ARBA00022723"/>
    </source>
</evidence>
<dbReference type="CDD" id="cd10548">
    <property type="entry name" value="cupin_CDO"/>
    <property type="match status" value="1"/>
</dbReference>
<evidence type="ECO:0000256" key="4">
    <source>
        <dbReference type="ARBA" id="ARBA00023002"/>
    </source>
</evidence>
<dbReference type="GO" id="GO:0051213">
    <property type="term" value="F:dioxygenase activity"/>
    <property type="evidence" value="ECO:0007669"/>
    <property type="project" value="UniProtKB-KW"/>
</dbReference>
<reference evidence="7" key="1">
    <citation type="submission" date="2023-07" db="EMBL/GenBank/DDBJ databases">
        <title>30 novel species of actinomycetes from the DSMZ collection.</title>
        <authorList>
            <person name="Nouioui I."/>
        </authorList>
    </citation>
    <scope>NUCLEOTIDE SEQUENCE [LARGE SCALE GENOMIC DNA]</scope>
    <source>
        <strain evidence="7">DSM 44918</strain>
    </source>
</reference>
<organism evidence="6 7">
    <name type="scientific">Streptomyces millisiae</name>
    <dbReference type="NCBI Taxonomy" id="3075542"/>
    <lineage>
        <taxon>Bacteria</taxon>
        <taxon>Bacillati</taxon>
        <taxon>Actinomycetota</taxon>
        <taxon>Actinomycetes</taxon>
        <taxon>Kitasatosporales</taxon>
        <taxon>Streptomycetaceae</taxon>
        <taxon>Streptomyces</taxon>
    </lineage>
</organism>
<keyword evidence="3 6" id="KW-0223">Dioxygenase</keyword>
<keyword evidence="4" id="KW-0560">Oxidoreductase</keyword>
<dbReference type="PANTHER" id="PTHR12918:SF1">
    <property type="entry name" value="CYSTEINE DIOXYGENASE TYPE 1"/>
    <property type="match status" value="1"/>
</dbReference>
<evidence type="ECO:0000256" key="3">
    <source>
        <dbReference type="ARBA" id="ARBA00022964"/>
    </source>
</evidence>